<gene>
    <name evidence="5" type="ORF">BU16DRAFT_323151</name>
</gene>
<accession>A0A6A6QZL5</accession>
<dbReference type="EMBL" id="MU004186">
    <property type="protein sequence ID" value="KAF2497716.1"/>
    <property type="molecule type" value="Genomic_DNA"/>
</dbReference>
<dbReference type="Proteomes" id="UP000799750">
    <property type="component" value="Unassembled WGS sequence"/>
</dbReference>
<organism evidence="5 6">
    <name type="scientific">Lophium mytilinum</name>
    <dbReference type="NCBI Taxonomy" id="390894"/>
    <lineage>
        <taxon>Eukaryota</taxon>
        <taxon>Fungi</taxon>
        <taxon>Dikarya</taxon>
        <taxon>Ascomycota</taxon>
        <taxon>Pezizomycotina</taxon>
        <taxon>Dothideomycetes</taxon>
        <taxon>Pleosporomycetidae</taxon>
        <taxon>Mytilinidiales</taxon>
        <taxon>Mytilinidiaceae</taxon>
        <taxon>Lophium</taxon>
    </lineage>
</organism>
<dbReference type="InterPro" id="IPR051159">
    <property type="entry name" value="Hexapeptide_acetyltransf"/>
</dbReference>
<dbReference type="SUPFAM" id="SSF51161">
    <property type="entry name" value="Trimeric LpxA-like enzymes"/>
    <property type="match status" value="1"/>
</dbReference>
<sequence length="224" mass="24706">MAMSENKQKMLRGELYHAFTDELVAERSRTKHAYTRYNNASDITRRELTVLWRDVTQDKTPLPPPASTTAEDDKLFENDPWIEPPVRMDYGYNVILGDNVFVNWNSIFANTCPVTIGSRTLCGPNCSFYSGYHPLDPVVRNGTQGPELGKPITIGEDCWLGGGVTILPGVTIGRGCTIAGNPARVLRKIETSMDPTQKEVEGSKDQVQGAEKPMAEMAEKAAAV</sequence>
<proteinExistence type="inferred from homology"/>
<dbReference type="Pfam" id="PF12464">
    <property type="entry name" value="Mac"/>
    <property type="match status" value="1"/>
</dbReference>
<dbReference type="Gene3D" id="2.160.10.10">
    <property type="entry name" value="Hexapeptide repeat proteins"/>
    <property type="match status" value="1"/>
</dbReference>
<evidence type="ECO:0000259" key="4">
    <source>
        <dbReference type="SMART" id="SM01266"/>
    </source>
</evidence>
<reference evidence="5" key="1">
    <citation type="journal article" date="2020" name="Stud. Mycol.">
        <title>101 Dothideomycetes genomes: a test case for predicting lifestyles and emergence of pathogens.</title>
        <authorList>
            <person name="Haridas S."/>
            <person name="Albert R."/>
            <person name="Binder M."/>
            <person name="Bloem J."/>
            <person name="Labutti K."/>
            <person name="Salamov A."/>
            <person name="Andreopoulos B."/>
            <person name="Baker S."/>
            <person name="Barry K."/>
            <person name="Bills G."/>
            <person name="Bluhm B."/>
            <person name="Cannon C."/>
            <person name="Castanera R."/>
            <person name="Culley D."/>
            <person name="Daum C."/>
            <person name="Ezra D."/>
            <person name="Gonzalez J."/>
            <person name="Henrissat B."/>
            <person name="Kuo A."/>
            <person name="Liang C."/>
            <person name="Lipzen A."/>
            <person name="Lutzoni F."/>
            <person name="Magnuson J."/>
            <person name="Mondo S."/>
            <person name="Nolan M."/>
            <person name="Ohm R."/>
            <person name="Pangilinan J."/>
            <person name="Park H.-J."/>
            <person name="Ramirez L."/>
            <person name="Alfaro M."/>
            <person name="Sun H."/>
            <person name="Tritt A."/>
            <person name="Yoshinaga Y."/>
            <person name="Zwiers L.-H."/>
            <person name="Turgeon B."/>
            <person name="Goodwin S."/>
            <person name="Spatafora J."/>
            <person name="Crous P."/>
            <person name="Grigoriev I."/>
        </authorList>
    </citation>
    <scope>NUCLEOTIDE SEQUENCE</scope>
    <source>
        <strain evidence="5">CBS 269.34</strain>
    </source>
</reference>
<dbReference type="PANTHER" id="PTHR23416">
    <property type="entry name" value="SIALIC ACID SYNTHASE-RELATED"/>
    <property type="match status" value="1"/>
</dbReference>
<comment type="similarity">
    <text evidence="1">Belongs to the transferase hexapeptide repeat family.</text>
</comment>
<dbReference type="InterPro" id="IPR024688">
    <property type="entry name" value="Mac_dom"/>
</dbReference>
<dbReference type="AlphaFoldDB" id="A0A6A6QZL5"/>
<feature type="domain" description="Maltose/galactoside acetyltransferase" evidence="4">
    <location>
        <begin position="7"/>
        <end position="61"/>
    </location>
</feature>
<evidence type="ECO:0000313" key="5">
    <source>
        <dbReference type="EMBL" id="KAF2497716.1"/>
    </source>
</evidence>
<dbReference type="OrthoDB" id="25818at2759"/>
<dbReference type="Pfam" id="PF00132">
    <property type="entry name" value="Hexapep"/>
    <property type="match status" value="1"/>
</dbReference>
<keyword evidence="2" id="KW-0808">Transferase</keyword>
<evidence type="ECO:0000256" key="3">
    <source>
        <dbReference type="SAM" id="MobiDB-lite"/>
    </source>
</evidence>
<feature type="compositionally biased region" description="Basic and acidic residues" evidence="3">
    <location>
        <begin position="194"/>
        <end position="204"/>
    </location>
</feature>
<evidence type="ECO:0000256" key="2">
    <source>
        <dbReference type="ARBA" id="ARBA00022679"/>
    </source>
</evidence>
<dbReference type="CDD" id="cd03357">
    <property type="entry name" value="LbH_MAT_GAT"/>
    <property type="match status" value="1"/>
</dbReference>
<evidence type="ECO:0000256" key="1">
    <source>
        <dbReference type="ARBA" id="ARBA00007274"/>
    </source>
</evidence>
<feature type="compositionally biased region" description="Basic and acidic residues" evidence="3">
    <location>
        <begin position="213"/>
        <end position="224"/>
    </location>
</feature>
<protein>
    <submittedName>
        <fullName evidence="5">Maltose O-acetyltransferas-like protein</fullName>
    </submittedName>
</protein>
<name>A0A6A6QZL5_9PEZI</name>
<dbReference type="SMART" id="SM01266">
    <property type="entry name" value="Mac"/>
    <property type="match status" value="1"/>
</dbReference>
<keyword evidence="6" id="KW-1185">Reference proteome</keyword>
<dbReference type="GO" id="GO:0008374">
    <property type="term" value="F:O-acyltransferase activity"/>
    <property type="evidence" value="ECO:0007669"/>
    <property type="project" value="TreeGrafter"/>
</dbReference>
<dbReference type="InterPro" id="IPR011004">
    <property type="entry name" value="Trimer_LpxA-like_sf"/>
</dbReference>
<dbReference type="InterPro" id="IPR001451">
    <property type="entry name" value="Hexapep"/>
</dbReference>
<dbReference type="GO" id="GO:0016407">
    <property type="term" value="F:acetyltransferase activity"/>
    <property type="evidence" value="ECO:0007669"/>
    <property type="project" value="InterPro"/>
</dbReference>
<feature type="region of interest" description="Disordered" evidence="3">
    <location>
        <begin position="194"/>
        <end position="224"/>
    </location>
</feature>
<dbReference type="PANTHER" id="PTHR23416:SF54">
    <property type="entry name" value="ACETYLTRANSFERASE, CYSE_LACA_LPXA_NODL FAMILY (AFU_ORTHOLOGUE AFUA_2G08430)-RELATED"/>
    <property type="match status" value="1"/>
</dbReference>
<evidence type="ECO:0000313" key="6">
    <source>
        <dbReference type="Proteomes" id="UP000799750"/>
    </source>
</evidence>